<proteinExistence type="predicted"/>
<sequence length="27" mass="3032">SETEVVTIDVLATKSLIETTHVYLDVR</sequence>
<name>A0A2K3JX83_TRIPR</name>
<gene>
    <name evidence="1" type="ORF">L195_g059300</name>
</gene>
<dbReference type="Proteomes" id="UP000236291">
    <property type="component" value="Unassembled WGS sequence"/>
</dbReference>
<reference evidence="1 2" key="1">
    <citation type="journal article" date="2014" name="Am. J. Bot.">
        <title>Genome assembly and annotation for red clover (Trifolium pratense; Fabaceae).</title>
        <authorList>
            <person name="Istvanek J."/>
            <person name="Jaros M."/>
            <person name="Krenek A."/>
            <person name="Repkova J."/>
        </authorList>
    </citation>
    <scope>NUCLEOTIDE SEQUENCE [LARGE SCALE GENOMIC DNA]</scope>
    <source>
        <strain evidence="2">cv. Tatra</strain>
        <tissue evidence="1">Young leaves</tissue>
    </source>
</reference>
<accession>A0A2K3JX83</accession>
<comment type="caution">
    <text evidence="1">The sequence shown here is derived from an EMBL/GenBank/DDBJ whole genome shotgun (WGS) entry which is preliminary data.</text>
</comment>
<organism evidence="1 2">
    <name type="scientific">Trifolium pratense</name>
    <name type="common">Red clover</name>
    <dbReference type="NCBI Taxonomy" id="57577"/>
    <lineage>
        <taxon>Eukaryota</taxon>
        <taxon>Viridiplantae</taxon>
        <taxon>Streptophyta</taxon>
        <taxon>Embryophyta</taxon>
        <taxon>Tracheophyta</taxon>
        <taxon>Spermatophyta</taxon>
        <taxon>Magnoliopsida</taxon>
        <taxon>eudicotyledons</taxon>
        <taxon>Gunneridae</taxon>
        <taxon>Pentapetalae</taxon>
        <taxon>rosids</taxon>
        <taxon>fabids</taxon>
        <taxon>Fabales</taxon>
        <taxon>Fabaceae</taxon>
        <taxon>Papilionoideae</taxon>
        <taxon>50 kb inversion clade</taxon>
        <taxon>NPAAA clade</taxon>
        <taxon>Hologalegina</taxon>
        <taxon>IRL clade</taxon>
        <taxon>Trifolieae</taxon>
        <taxon>Trifolium</taxon>
    </lineage>
</organism>
<feature type="non-terminal residue" evidence="1">
    <location>
        <position position="1"/>
    </location>
</feature>
<dbReference type="EMBL" id="ASHM01128619">
    <property type="protein sequence ID" value="PNX58657.1"/>
    <property type="molecule type" value="Genomic_DNA"/>
</dbReference>
<reference evidence="1 2" key="2">
    <citation type="journal article" date="2017" name="Front. Plant Sci.">
        <title>Gene Classification and Mining of Molecular Markers Useful in Red Clover (Trifolium pratense) Breeding.</title>
        <authorList>
            <person name="Istvanek J."/>
            <person name="Dluhosova J."/>
            <person name="Dluhos P."/>
            <person name="Patkova L."/>
            <person name="Nedelnik J."/>
            <person name="Repkova J."/>
        </authorList>
    </citation>
    <scope>NUCLEOTIDE SEQUENCE [LARGE SCALE GENOMIC DNA]</scope>
    <source>
        <strain evidence="2">cv. Tatra</strain>
        <tissue evidence="1">Young leaves</tissue>
    </source>
</reference>
<evidence type="ECO:0000313" key="1">
    <source>
        <dbReference type="EMBL" id="PNX58657.1"/>
    </source>
</evidence>
<dbReference type="AlphaFoldDB" id="A0A2K3JX83"/>
<evidence type="ECO:0000313" key="2">
    <source>
        <dbReference type="Proteomes" id="UP000236291"/>
    </source>
</evidence>
<protein>
    <submittedName>
        <fullName evidence="1">Uncharacterized protein</fullName>
    </submittedName>
</protein>